<evidence type="ECO:0000256" key="10">
    <source>
        <dbReference type="ARBA" id="ARBA00022840"/>
    </source>
</evidence>
<keyword evidence="5" id="KW-0597">Phosphoprotein</keyword>
<dbReference type="RefSeq" id="WP_094920609.1">
    <property type="nucleotide sequence ID" value="NZ_NPIA01000001.1"/>
</dbReference>
<comment type="caution">
    <text evidence="18">The sequence shown here is derived from an EMBL/GenBank/DDBJ whole genome shotgun (WGS) entry which is preliminary data.</text>
</comment>
<keyword evidence="8" id="KW-0547">Nucleotide-binding</keyword>
<comment type="catalytic activity">
    <reaction evidence="1">
        <text>ATP + protein L-histidine = ADP + protein N-phospho-L-histidine.</text>
        <dbReference type="EC" id="2.7.13.3"/>
    </reaction>
</comment>
<dbReference type="PANTHER" id="PTHR24421:SF37">
    <property type="entry name" value="SENSOR HISTIDINE KINASE NARS"/>
    <property type="match status" value="1"/>
</dbReference>
<evidence type="ECO:0000256" key="6">
    <source>
        <dbReference type="ARBA" id="ARBA00022679"/>
    </source>
</evidence>
<keyword evidence="6" id="KW-0808">Transferase</keyword>
<evidence type="ECO:0000256" key="12">
    <source>
        <dbReference type="ARBA" id="ARBA00023012"/>
    </source>
</evidence>
<evidence type="ECO:0000256" key="9">
    <source>
        <dbReference type="ARBA" id="ARBA00022777"/>
    </source>
</evidence>
<evidence type="ECO:0000256" key="11">
    <source>
        <dbReference type="ARBA" id="ARBA00022989"/>
    </source>
</evidence>
<evidence type="ECO:0000313" key="19">
    <source>
        <dbReference type="Proteomes" id="UP000217083"/>
    </source>
</evidence>
<evidence type="ECO:0000256" key="15">
    <source>
        <dbReference type="SAM" id="Phobius"/>
    </source>
</evidence>
<dbReference type="InterPro" id="IPR011712">
    <property type="entry name" value="Sig_transdc_His_kin_sub3_dim/P"/>
</dbReference>
<keyword evidence="4" id="KW-1003">Cell membrane</keyword>
<dbReference type="InterPro" id="IPR005467">
    <property type="entry name" value="His_kinase_dom"/>
</dbReference>
<keyword evidence="10" id="KW-0067">ATP-binding</keyword>
<feature type="transmembrane region" description="Helical" evidence="15">
    <location>
        <begin position="42"/>
        <end position="65"/>
    </location>
</feature>
<accession>A0A263BWP6</accession>
<dbReference type="Pfam" id="PF02518">
    <property type="entry name" value="HATPase_c"/>
    <property type="match status" value="1"/>
</dbReference>
<gene>
    <name evidence="18" type="ORF">CIB95_00875</name>
</gene>
<reference evidence="19" key="1">
    <citation type="submission" date="2017-08" db="EMBL/GenBank/DDBJ databases">
        <authorList>
            <person name="Huang Z."/>
        </authorList>
    </citation>
    <scope>NUCLEOTIDE SEQUENCE [LARGE SCALE GENOMIC DNA]</scope>
    <source>
        <strain evidence="19">SA5d-4</strain>
    </source>
</reference>
<evidence type="ECO:0000256" key="3">
    <source>
        <dbReference type="ARBA" id="ARBA00012438"/>
    </source>
</evidence>
<keyword evidence="11 15" id="KW-1133">Transmembrane helix</keyword>
<dbReference type="PROSITE" id="PS50109">
    <property type="entry name" value="HIS_KIN"/>
    <property type="match status" value="1"/>
</dbReference>
<dbReference type="GO" id="GO:0000155">
    <property type="term" value="F:phosphorelay sensor kinase activity"/>
    <property type="evidence" value="ECO:0007669"/>
    <property type="project" value="InterPro"/>
</dbReference>
<keyword evidence="14" id="KW-0175">Coiled coil</keyword>
<dbReference type="PANTHER" id="PTHR24421">
    <property type="entry name" value="NITRATE/NITRITE SENSOR PROTEIN NARX-RELATED"/>
    <property type="match status" value="1"/>
</dbReference>
<feature type="domain" description="Histidine kinase" evidence="16">
    <location>
        <begin position="151"/>
        <end position="345"/>
    </location>
</feature>
<dbReference type="AlphaFoldDB" id="A0A263BWP6"/>
<keyword evidence="7 15" id="KW-0812">Transmembrane</keyword>
<dbReference type="CDD" id="cd16917">
    <property type="entry name" value="HATPase_UhpB-NarQ-NarX-like"/>
    <property type="match status" value="1"/>
</dbReference>
<name>A0A263BWP6_9BACI</name>
<organism evidence="18 19">
    <name type="scientific">Lottiidibacillus patelloidae</name>
    <dbReference type="NCBI Taxonomy" id="2670334"/>
    <lineage>
        <taxon>Bacteria</taxon>
        <taxon>Bacillati</taxon>
        <taxon>Bacillota</taxon>
        <taxon>Bacilli</taxon>
        <taxon>Bacillales</taxon>
        <taxon>Bacillaceae</taxon>
        <taxon>Lottiidibacillus</taxon>
    </lineage>
</organism>
<dbReference type="EMBL" id="NPIA01000001">
    <property type="protein sequence ID" value="OZM58163.1"/>
    <property type="molecule type" value="Genomic_DNA"/>
</dbReference>
<evidence type="ECO:0000256" key="2">
    <source>
        <dbReference type="ARBA" id="ARBA00004651"/>
    </source>
</evidence>
<sequence>MVHISSMTWKWLKSHILHSLAVMILFFAGYQIYLLININNKLFDSIFLTMLVFCTVFISGFSFFYKGIRNYQKRLEDFSTFIAILTRGNLKARIDTASEQDSDEIQKCSEELNELAEKVEGSVQSLQRLVEKNAELADKAHQLATEEERQRLARELHDAVSQQLFALNMMTSACLRVIEQDVSLAKKQMTEIAEMAGLAQAEMRALLLHLRPTHLTKDSLHEGIYKLIEELKSKCKISFITHIEEVKFLSTGIENHIFRIVQEALSNILRHADATEVKVSLYERGNDLRLLISDNGKGFNIEKEKLISYGLKTMKERCEELGGTLSLQSKEGEGTYLQVKVPLQVRREYDGEN</sequence>
<evidence type="ECO:0000256" key="8">
    <source>
        <dbReference type="ARBA" id="ARBA00022741"/>
    </source>
</evidence>
<evidence type="ECO:0000259" key="16">
    <source>
        <dbReference type="PROSITE" id="PS50109"/>
    </source>
</evidence>
<keyword evidence="13 15" id="KW-0472">Membrane</keyword>
<protein>
    <recommendedName>
        <fullName evidence="3">histidine kinase</fullName>
        <ecNumber evidence="3">2.7.13.3</ecNumber>
    </recommendedName>
</protein>
<dbReference type="Pfam" id="PF07730">
    <property type="entry name" value="HisKA_3"/>
    <property type="match status" value="1"/>
</dbReference>
<evidence type="ECO:0000256" key="4">
    <source>
        <dbReference type="ARBA" id="ARBA00022475"/>
    </source>
</evidence>
<feature type="transmembrane region" description="Helical" evidence="15">
    <location>
        <begin position="16"/>
        <end position="36"/>
    </location>
</feature>
<keyword evidence="9" id="KW-0418">Kinase</keyword>
<evidence type="ECO:0000256" key="13">
    <source>
        <dbReference type="ARBA" id="ARBA00023136"/>
    </source>
</evidence>
<dbReference type="GO" id="GO:0005886">
    <property type="term" value="C:plasma membrane"/>
    <property type="evidence" value="ECO:0007669"/>
    <property type="project" value="UniProtKB-SubCell"/>
</dbReference>
<dbReference type="SMART" id="SM00387">
    <property type="entry name" value="HATPase_c"/>
    <property type="match status" value="1"/>
</dbReference>
<dbReference type="EC" id="2.7.13.3" evidence="3"/>
<dbReference type="Gene3D" id="3.30.565.10">
    <property type="entry name" value="Histidine kinase-like ATPase, C-terminal domain"/>
    <property type="match status" value="1"/>
</dbReference>
<dbReference type="Proteomes" id="UP000217083">
    <property type="component" value="Unassembled WGS sequence"/>
</dbReference>
<feature type="domain" description="HAMP" evidence="17">
    <location>
        <begin position="69"/>
        <end position="124"/>
    </location>
</feature>
<comment type="subcellular location">
    <subcellularLocation>
        <location evidence="2">Cell membrane</location>
        <topology evidence="2">Multi-pass membrane protein</topology>
    </subcellularLocation>
</comment>
<dbReference type="InterPro" id="IPR003660">
    <property type="entry name" value="HAMP_dom"/>
</dbReference>
<dbReference type="GO" id="GO:0005524">
    <property type="term" value="F:ATP binding"/>
    <property type="evidence" value="ECO:0007669"/>
    <property type="project" value="UniProtKB-KW"/>
</dbReference>
<dbReference type="InterPro" id="IPR003594">
    <property type="entry name" value="HATPase_dom"/>
</dbReference>
<evidence type="ECO:0000259" key="17">
    <source>
        <dbReference type="PROSITE" id="PS50885"/>
    </source>
</evidence>
<dbReference type="SUPFAM" id="SSF55874">
    <property type="entry name" value="ATPase domain of HSP90 chaperone/DNA topoisomerase II/histidine kinase"/>
    <property type="match status" value="1"/>
</dbReference>
<reference evidence="18 19" key="2">
    <citation type="submission" date="2017-09" db="EMBL/GenBank/DDBJ databases">
        <title>Bacillus patelloidae sp. nov., isolated from the intestinal tract of a marine limpet.</title>
        <authorList>
            <person name="Liu R."/>
            <person name="Dong C."/>
            <person name="Shao Z."/>
        </authorList>
    </citation>
    <scope>NUCLEOTIDE SEQUENCE [LARGE SCALE GENOMIC DNA]</scope>
    <source>
        <strain evidence="18 19">SA5d-4</strain>
    </source>
</reference>
<dbReference type="InterPro" id="IPR036890">
    <property type="entry name" value="HATPase_C_sf"/>
</dbReference>
<dbReference type="InterPro" id="IPR050482">
    <property type="entry name" value="Sensor_HK_TwoCompSys"/>
</dbReference>
<dbReference type="Gene3D" id="1.20.5.1930">
    <property type="match status" value="1"/>
</dbReference>
<evidence type="ECO:0000256" key="5">
    <source>
        <dbReference type="ARBA" id="ARBA00022553"/>
    </source>
</evidence>
<evidence type="ECO:0000256" key="1">
    <source>
        <dbReference type="ARBA" id="ARBA00000085"/>
    </source>
</evidence>
<evidence type="ECO:0000313" key="18">
    <source>
        <dbReference type="EMBL" id="OZM58163.1"/>
    </source>
</evidence>
<keyword evidence="12" id="KW-0902">Two-component regulatory system</keyword>
<keyword evidence="19" id="KW-1185">Reference proteome</keyword>
<dbReference type="PROSITE" id="PS50885">
    <property type="entry name" value="HAMP"/>
    <property type="match status" value="1"/>
</dbReference>
<dbReference type="GO" id="GO:0046983">
    <property type="term" value="F:protein dimerization activity"/>
    <property type="evidence" value="ECO:0007669"/>
    <property type="project" value="InterPro"/>
</dbReference>
<dbReference type="Gene3D" id="6.10.340.10">
    <property type="match status" value="1"/>
</dbReference>
<evidence type="ECO:0000256" key="14">
    <source>
        <dbReference type="SAM" id="Coils"/>
    </source>
</evidence>
<proteinExistence type="predicted"/>
<evidence type="ECO:0000256" key="7">
    <source>
        <dbReference type="ARBA" id="ARBA00022692"/>
    </source>
</evidence>
<feature type="coiled-coil region" evidence="14">
    <location>
        <begin position="98"/>
        <end position="149"/>
    </location>
</feature>